<sequence>MPSPQSSRRILTAAVCLVVVLAGPSGCASSASEGGERGEGGTLTVLAASSLTDAFGELEKRFEDQNPGVEVRQSFESSSTLLTQIQQGAPADVFASASEDEMDAAVEEGLTGEEPVVFVKNREVVMVPKDNPAGIEDLREIAKPGVKLVLAEEGVPAADYALEILARAEEEYGEGFENDVLSNVVSREADVRASVNRVVVGDADATFGYASDYTPDVRDRVEVVPIPPDLNIIATYPVATLEDAREPDLARRWVDLVTGEEGQRVLERWGFEPAA</sequence>
<dbReference type="PIRSF" id="PIRSF004846">
    <property type="entry name" value="ModA"/>
    <property type="match status" value="1"/>
</dbReference>
<dbReference type="Pfam" id="PF13531">
    <property type="entry name" value="SBP_bac_11"/>
    <property type="match status" value="1"/>
</dbReference>
<reference evidence="6" key="1">
    <citation type="submission" date="2020-02" db="EMBL/GenBank/DDBJ databases">
        <authorList>
            <person name="Meier V. D."/>
        </authorList>
    </citation>
    <scope>NUCLEOTIDE SEQUENCE</scope>
    <source>
        <strain evidence="6">AVDCRST_MAG01</strain>
    </source>
</reference>
<feature type="binding site" evidence="4">
    <location>
        <position position="78"/>
    </location>
    <ligand>
        <name>molybdate</name>
        <dbReference type="ChEBI" id="CHEBI:36264"/>
    </ligand>
</feature>
<evidence type="ECO:0000256" key="3">
    <source>
        <dbReference type="ARBA" id="ARBA00022729"/>
    </source>
</evidence>
<dbReference type="SUPFAM" id="SSF53850">
    <property type="entry name" value="Periplasmic binding protein-like II"/>
    <property type="match status" value="1"/>
</dbReference>
<dbReference type="GO" id="GO:0046872">
    <property type="term" value="F:metal ion binding"/>
    <property type="evidence" value="ECO:0007669"/>
    <property type="project" value="UniProtKB-KW"/>
</dbReference>
<evidence type="ECO:0000313" key="6">
    <source>
        <dbReference type="EMBL" id="CAA9433051.1"/>
    </source>
</evidence>
<organism evidence="6">
    <name type="scientific">uncultured Rubrobacteraceae bacterium</name>
    <dbReference type="NCBI Taxonomy" id="349277"/>
    <lineage>
        <taxon>Bacteria</taxon>
        <taxon>Bacillati</taxon>
        <taxon>Actinomycetota</taxon>
        <taxon>Rubrobacteria</taxon>
        <taxon>Rubrobacterales</taxon>
        <taxon>Rubrobacteraceae</taxon>
        <taxon>environmental samples</taxon>
    </lineage>
</organism>
<dbReference type="PANTHER" id="PTHR30632">
    <property type="entry name" value="MOLYBDATE-BINDING PERIPLASMIC PROTEIN"/>
    <property type="match status" value="1"/>
</dbReference>
<keyword evidence="3 5" id="KW-0732">Signal</keyword>
<dbReference type="NCBIfam" id="TIGR01256">
    <property type="entry name" value="modA"/>
    <property type="match status" value="1"/>
</dbReference>
<evidence type="ECO:0000256" key="4">
    <source>
        <dbReference type="PIRSR" id="PIRSR004846-1"/>
    </source>
</evidence>
<feature type="binding site" evidence="4">
    <location>
        <position position="157"/>
    </location>
    <ligand>
        <name>molybdate</name>
        <dbReference type="ChEBI" id="CHEBI:36264"/>
    </ligand>
</feature>
<feature type="binding site" evidence="4">
    <location>
        <position position="191"/>
    </location>
    <ligand>
        <name>molybdate</name>
        <dbReference type="ChEBI" id="CHEBI:36264"/>
    </ligand>
</feature>
<evidence type="ECO:0000256" key="5">
    <source>
        <dbReference type="SAM" id="SignalP"/>
    </source>
</evidence>
<protein>
    <submittedName>
        <fullName evidence="6">Molybdenum ABC transporter, substrate-binding protein ModA</fullName>
    </submittedName>
</protein>
<feature type="signal peptide" evidence="5">
    <location>
        <begin position="1"/>
        <end position="30"/>
    </location>
</feature>
<dbReference type="GO" id="GO:0015689">
    <property type="term" value="P:molybdate ion transport"/>
    <property type="evidence" value="ECO:0007669"/>
    <property type="project" value="InterPro"/>
</dbReference>
<keyword evidence="2 4" id="KW-0479">Metal-binding</keyword>
<evidence type="ECO:0000256" key="2">
    <source>
        <dbReference type="ARBA" id="ARBA00022723"/>
    </source>
</evidence>
<proteinExistence type="inferred from homology"/>
<dbReference type="Gene3D" id="3.40.190.10">
    <property type="entry name" value="Periplasmic binding protein-like II"/>
    <property type="match status" value="2"/>
</dbReference>
<comment type="similarity">
    <text evidence="1">Belongs to the bacterial solute-binding protein ModA family.</text>
</comment>
<feature type="binding site" evidence="4">
    <location>
        <position position="209"/>
    </location>
    <ligand>
        <name>molybdate</name>
        <dbReference type="ChEBI" id="CHEBI:36264"/>
    </ligand>
</feature>
<dbReference type="CDD" id="cd13538">
    <property type="entry name" value="PBP2_ModA_like_1"/>
    <property type="match status" value="1"/>
</dbReference>
<dbReference type="EMBL" id="CADCUW010000402">
    <property type="protein sequence ID" value="CAA9433051.1"/>
    <property type="molecule type" value="Genomic_DNA"/>
</dbReference>
<dbReference type="InterPro" id="IPR005950">
    <property type="entry name" value="ModA"/>
</dbReference>
<dbReference type="GO" id="GO:0030973">
    <property type="term" value="F:molybdate ion binding"/>
    <property type="evidence" value="ECO:0007669"/>
    <property type="project" value="TreeGrafter"/>
</dbReference>
<dbReference type="PANTHER" id="PTHR30632:SF0">
    <property type="entry name" value="SULFATE-BINDING PROTEIN"/>
    <property type="match status" value="1"/>
</dbReference>
<feature type="binding site" evidence="4">
    <location>
        <position position="50"/>
    </location>
    <ligand>
        <name>molybdate</name>
        <dbReference type="ChEBI" id="CHEBI:36264"/>
    </ligand>
</feature>
<gene>
    <name evidence="6" type="ORF">AVDCRST_MAG01-01-3052</name>
</gene>
<accession>A0A6J4Q3F2</accession>
<dbReference type="AlphaFoldDB" id="A0A6J4Q3F2"/>
<name>A0A6J4Q3F2_9ACTN</name>
<evidence type="ECO:0000256" key="1">
    <source>
        <dbReference type="ARBA" id="ARBA00009175"/>
    </source>
</evidence>
<dbReference type="InterPro" id="IPR050682">
    <property type="entry name" value="ModA/WtpA"/>
</dbReference>
<feature type="chain" id="PRO_5026988706" evidence="5">
    <location>
        <begin position="31"/>
        <end position="275"/>
    </location>
</feature>
<keyword evidence="4" id="KW-0500">Molybdenum</keyword>